<dbReference type="Proteomes" id="UP000324222">
    <property type="component" value="Unassembled WGS sequence"/>
</dbReference>
<evidence type="ECO:0000256" key="1">
    <source>
        <dbReference type="SAM" id="MobiDB-lite"/>
    </source>
</evidence>
<reference evidence="2 3" key="1">
    <citation type="submission" date="2019-05" db="EMBL/GenBank/DDBJ databases">
        <title>Another draft genome of Portunus trituberculatus and its Hox gene families provides insights of decapod evolution.</title>
        <authorList>
            <person name="Jeong J.-H."/>
            <person name="Song I."/>
            <person name="Kim S."/>
            <person name="Choi T."/>
            <person name="Kim D."/>
            <person name="Ryu S."/>
            <person name="Kim W."/>
        </authorList>
    </citation>
    <scope>NUCLEOTIDE SEQUENCE [LARGE SCALE GENOMIC DNA]</scope>
    <source>
        <tissue evidence="2">Muscle</tissue>
    </source>
</reference>
<protein>
    <submittedName>
        <fullName evidence="2">Uncharacterized protein</fullName>
    </submittedName>
</protein>
<name>A0A5B7FIB2_PORTR</name>
<keyword evidence="3" id="KW-1185">Reference proteome</keyword>
<feature type="region of interest" description="Disordered" evidence="1">
    <location>
        <begin position="40"/>
        <end position="94"/>
    </location>
</feature>
<comment type="caution">
    <text evidence="2">The sequence shown here is derived from an EMBL/GenBank/DDBJ whole genome shotgun (WGS) entry which is preliminary data.</text>
</comment>
<evidence type="ECO:0000313" key="2">
    <source>
        <dbReference type="EMBL" id="MPC44899.1"/>
    </source>
</evidence>
<dbReference type="EMBL" id="VSRR010006483">
    <property type="protein sequence ID" value="MPC44899.1"/>
    <property type="molecule type" value="Genomic_DNA"/>
</dbReference>
<gene>
    <name evidence="2" type="ORF">E2C01_038580</name>
</gene>
<evidence type="ECO:0000313" key="3">
    <source>
        <dbReference type="Proteomes" id="UP000324222"/>
    </source>
</evidence>
<organism evidence="2 3">
    <name type="scientific">Portunus trituberculatus</name>
    <name type="common">Swimming crab</name>
    <name type="synonym">Neptunus trituberculatus</name>
    <dbReference type="NCBI Taxonomy" id="210409"/>
    <lineage>
        <taxon>Eukaryota</taxon>
        <taxon>Metazoa</taxon>
        <taxon>Ecdysozoa</taxon>
        <taxon>Arthropoda</taxon>
        <taxon>Crustacea</taxon>
        <taxon>Multicrustacea</taxon>
        <taxon>Malacostraca</taxon>
        <taxon>Eumalacostraca</taxon>
        <taxon>Eucarida</taxon>
        <taxon>Decapoda</taxon>
        <taxon>Pleocyemata</taxon>
        <taxon>Brachyura</taxon>
        <taxon>Eubrachyura</taxon>
        <taxon>Portunoidea</taxon>
        <taxon>Portunidae</taxon>
        <taxon>Portuninae</taxon>
        <taxon>Portunus</taxon>
    </lineage>
</organism>
<dbReference type="AlphaFoldDB" id="A0A5B7FIB2"/>
<proteinExistence type="predicted"/>
<accession>A0A5B7FIB2</accession>
<sequence length="94" mass="10488">MQSWFIHTERPRQYINLEGARLNGSTFTVTLDGALLTGRSLSPLPPPSSPFISPNQPSVSEPHRRHLAGLDSFPRSHKEPSSVRLPKNNGKLYL</sequence>